<evidence type="ECO:0000313" key="2">
    <source>
        <dbReference type="EMBL" id="KAL2713096.1"/>
    </source>
</evidence>
<comment type="caution">
    <text evidence="2">The sequence shown here is derived from an EMBL/GenBank/DDBJ whole genome shotgun (WGS) entry which is preliminary data.</text>
</comment>
<proteinExistence type="predicted"/>
<gene>
    <name evidence="2" type="ORF">V1478_017289</name>
</gene>
<name>A0ABD1ZXK0_VESSQ</name>
<dbReference type="Proteomes" id="UP001607302">
    <property type="component" value="Unassembled WGS sequence"/>
</dbReference>
<dbReference type="AlphaFoldDB" id="A0ABD1ZXK0"/>
<organism evidence="2 3">
    <name type="scientific">Vespula squamosa</name>
    <name type="common">Southern yellow jacket</name>
    <name type="synonym">Wasp</name>
    <dbReference type="NCBI Taxonomy" id="30214"/>
    <lineage>
        <taxon>Eukaryota</taxon>
        <taxon>Metazoa</taxon>
        <taxon>Ecdysozoa</taxon>
        <taxon>Arthropoda</taxon>
        <taxon>Hexapoda</taxon>
        <taxon>Insecta</taxon>
        <taxon>Pterygota</taxon>
        <taxon>Neoptera</taxon>
        <taxon>Endopterygota</taxon>
        <taxon>Hymenoptera</taxon>
        <taxon>Apocrita</taxon>
        <taxon>Aculeata</taxon>
        <taxon>Vespoidea</taxon>
        <taxon>Vespidae</taxon>
        <taxon>Vespinae</taxon>
        <taxon>Vespula</taxon>
    </lineage>
</organism>
<accession>A0ABD1ZXK0</accession>
<dbReference type="EMBL" id="JAUDFV010000161">
    <property type="protein sequence ID" value="KAL2713096.1"/>
    <property type="molecule type" value="Genomic_DNA"/>
</dbReference>
<evidence type="ECO:0000313" key="3">
    <source>
        <dbReference type="Proteomes" id="UP001607302"/>
    </source>
</evidence>
<feature type="compositionally biased region" description="Basic and acidic residues" evidence="1">
    <location>
        <begin position="1"/>
        <end position="12"/>
    </location>
</feature>
<feature type="region of interest" description="Disordered" evidence="1">
    <location>
        <begin position="1"/>
        <end position="21"/>
    </location>
</feature>
<sequence length="113" mass="13088">MQEATRNRERRGQFPNDSDLSPLVCSGKPVKFATLRSHLEIQIYRETGKPVAISNEVVPTKFLDGIMRNFTLGFYMCILHEIRISKLDQLIIRPMERSICLKRQRGLILTIKT</sequence>
<keyword evidence="3" id="KW-1185">Reference proteome</keyword>
<reference evidence="2 3" key="1">
    <citation type="journal article" date="2024" name="Ann. Entomol. Soc. Am.">
        <title>Genomic analyses of the southern and eastern yellowjacket wasps (Hymenoptera: Vespidae) reveal evolutionary signatures of social life.</title>
        <authorList>
            <person name="Catto M.A."/>
            <person name="Caine P.B."/>
            <person name="Orr S.E."/>
            <person name="Hunt B.G."/>
            <person name="Goodisman M.A.D."/>
        </authorList>
    </citation>
    <scope>NUCLEOTIDE SEQUENCE [LARGE SCALE GENOMIC DNA]</scope>
    <source>
        <strain evidence="2">233</strain>
        <tissue evidence="2">Head and thorax</tissue>
    </source>
</reference>
<evidence type="ECO:0000256" key="1">
    <source>
        <dbReference type="SAM" id="MobiDB-lite"/>
    </source>
</evidence>
<protein>
    <submittedName>
        <fullName evidence="2">Uncharacterized protein</fullName>
    </submittedName>
</protein>